<dbReference type="Proteomes" id="UP000176604">
    <property type="component" value="Unassembled WGS sequence"/>
</dbReference>
<accession>A0A1F7UHT7</accession>
<keyword evidence="5" id="KW-0378">Hydrolase</keyword>
<dbReference type="Pfam" id="PF07927">
    <property type="entry name" value="HicA_toxin"/>
    <property type="match status" value="1"/>
</dbReference>
<reference evidence="8 9" key="1">
    <citation type="journal article" date="2016" name="Nat. Commun.">
        <title>Thousands of microbial genomes shed light on interconnected biogeochemical processes in an aquifer system.</title>
        <authorList>
            <person name="Anantharaman K."/>
            <person name="Brown C.T."/>
            <person name="Hug L.A."/>
            <person name="Sharon I."/>
            <person name="Castelle C.J."/>
            <person name="Probst A.J."/>
            <person name="Thomas B.C."/>
            <person name="Singh A."/>
            <person name="Wilkins M.J."/>
            <person name="Karaoz U."/>
            <person name="Brodie E.L."/>
            <person name="Williams K.H."/>
            <person name="Hubbard S.S."/>
            <person name="Banfield J.F."/>
        </authorList>
    </citation>
    <scope>NUCLEOTIDE SEQUENCE [LARGE SCALE GENOMIC DNA]</scope>
</reference>
<evidence type="ECO:0000256" key="3">
    <source>
        <dbReference type="ARBA" id="ARBA00022722"/>
    </source>
</evidence>
<dbReference type="InterPro" id="IPR038570">
    <property type="entry name" value="HicA_sf"/>
</dbReference>
<comment type="caution">
    <text evidence="8">The sequence shown here is derived from an EMBL/GenBank/DDBJ whole genome shotgun (WGS) entry which is preliminary data.</text>
</comment>
<evidence type="ECO:0008006" key="10">
    <source>
        <dbReference type="Google" id="ProtNLM"/>
    </source>
</evidence>
<organism evidence="8 9">
    <name type="scientific">Candidatus Uhrbacteria bacterium RIFCSPHIGHO2_12_FULL_54_23</name>
    <dbReference type="NCBI Taxonomy" id="1802397"/>
    <lineage>
        <taxon>Bacteria</taxon>
        <taxon>Candidatus Uhriibacteriota</taxon>
    </lineage>
</organism>
<dbReference type="EMBL" id="MGEF01000050">
    <property type="protein sequence ID" value="OGL77845.1"/>
    <property type="molecule type" value="Genomic_DNA"/>
</dbReference>
<evidence type="ECO:0000256" key="4">
    <source>
        <dbReference type="ARBA" id="ARBA00022759"/>
    </source>
</evidence>
<gene>
    <name evidence="8" type="ORF">A3J43_00285</name>
</gene>
<dbReference type="GO" id="GO:0003729">
    <property type="term" value="F:mRNA binding"/>
    <property type="evidence" value="ECO:0007669"/>
    <property type="project" value="InterPro"/>
</dbReference>
<dbReference type="Gene3D" id="3.30.920.30">
    <property type="entry name" value="Hypothetical protein"/>
    <property type="match status" value="1"/>
</dbReference>
<evidence type="ECO:0000256" key="1">
    <source>
        <dbReference type="ARBA" id="ARBA00006620"/>
    </source>
</evidence>
<protein>
    <recommendedName>
        <fullName evidence="10">Toxin HicA</fullName>
    </recommendedName>
</protein>
<keyword evidence="7" id="KW-0346">Stress response</keyword>
<dbReference type="PANTHER" id="PTHR34873:SF3">
    <property type="entry name" value="ADDICTION MODULE TOXIN, HICA FAMILY"/>
    <property type="match status" value="1"/>
</dbReference>
<keyword evidence="4" id="KW-0255">Endonuclease</keyword>
<dbReference type="SUPFAM" id="SSF54786">
    <property type="entry name" value="YcfA/nrd intein domain"/>
    <property type="match status" value="1"/>
</dbReference>
<dbReference type="AlphaFoldDB" id="A0A1F7UHT7"/>
<comment type="similarity">
    <text evidence="1">Belongs to the HicA mRNA interferase family.</text>
</comment>
<dbReference type="InterPro" id="IPR012933">
    <property type="entry name" value="HicA_mRNA_interferase"/>
</dbReference>
<dbReference type="PANTHER" id="PTHR34873">
    <property type="entry name" value="SSR1766 PROTEIN"/>
    <property type="match status" value="1"/>
</dbReference>
<dbReference type="GO" id="GO:0016787">
    <property type="term" value="F:hydrolase activity"/>
    <property type="evidence" value="ECO:0007669"/>
    <property type="project" value="UniProtKB-KW"/>
</dbReference>
<proteinExistence type="inferred from homology"/>
<sequence>MSQQFPSLTTQKLVRFFLRQGFYEDRQSGSHLTLKHSDGRCVTVPIHTGKDIGKGLLSKIIKGAGYSVEEFNQLR</sequence>
<evidence type="ECO:0000313" key="8">
    <source>
        <dbReference type="EMBL" id="OGL77845.1"/>
    </source>
</evidence>
<evidence type="ECO:0000256" key="7">
    <source>
        <dbReference type="ARBA" id="ARBA00023016"/>
    </source>
</evidence>
<keyword evidence="3" id="KW-0540">Nuclease</keyword>
<dbReference type="STRING" id="1802397.A3J43_00285"/>
<name>A0A1F7UHT7_9BACT</name>
<keyword evidence="2" id="KW-1277">Toxin-antitoxin system</keyword>
<keyword evidence="6" id="KW-0694">RNA-binding</keyword>
<dbReference type="GO" id="GO:0004519">
    <property type="term" value="F:endonuclease activity"/>
    <property type="evidence" value="ECO:0007669"/>
    <property type="project" value="UniProtKB-KW"/>
</dbReference>
<evidence type="ECO:0000256" key="2">
    <source>
        <dbReference type="ARBA" id="ARBA00022649"/>
    </source>
</evidence>
<evidence type="ECO:0000256" key="6">
    <source>
        <dbReference type="ARBA" id="ARBA00022884"/>
    </source>
</evidence>
<evidence type="ECO:0000313" key="9">
    <source>
        <dbReference type="Proteomes" id="UP000176604"/>
    </source>
</evidence>
<evidence type="ECO:0000256" key="5">
    <source>
        <dbReference type="ARBA" id="ARBA00022801"/>
    </source>
</evidence>